<dbReference type="GO" id="GO:0003676">
    <property type="term" value="F:nucleic acid binding"/>
    <property type="evidence" value="ECO:0007669"/>
    <property type="project" value="InterPro"/>
</dbReference>
<reference evidence="6" key="1">
    <citation type="submission" date="2022-11" db="UniProtKB">
        <authorList>
            <consortium name="EnsemblMetazoa"/>
        </authorList>
    </citation>
    <scope>IDENTIFICATION</scope>
</reference>
<dbReference type="InterPro" id="IPR043128">
    <property type="entry name" value="Rev_trsase/Diguanyl_cyclase"/>
</dbReference>
<dbReference type="InterPro" id="IPR012337">
    <property type="entry name" value="RNaseH-like_sf"/>
</dbReference>
<dbReference type="SUPFAM" id="SSF57756">
    <property type="entry name" value="Retrovirus zinc finger-like domains"/>
    <property type="match status" value="1"/>
</dbReference>
<dbReference type="PANTHER" id="PTHR37984:SF15">
    <property type="entry name" value="INTEGRASE CATALYTIC DOMAIN-CONTAINING PROTEIN"/>
    <property type="match status" value="1"/>
</dbReference>
<accession>A0A913ZTW8</accession>
<dbReference type="GO" id="GO:0015074">
    <property type="term" value="P:DNA integration"/>
    <property type="evidence" value="ECO:0007669"/>
    <property type="project" value="InterPro"/>
</dbReference>
<evidence type="ECO:0008006" key="8">
    <source>
        <dbReference type="Google" id="ProtNLM"/>
    </source>
</evidence>
<dbReference type="Proteomes" id="UP000887568">
    <property type="component" value="Unplaced"/>
</dbReference>
<dbReference type="InterPro" id="IPR036875">
    <property type="entry name" value="Znf_CCHC_sf"/>
</dbReference>
<name>A0A913ZTW8_PATMI</name>
<dbReference type="PROSITE" id="PS50878">
    <property type="entry name" value="RT_POL"/>
    <property type="match status" value="1"/>
</dbReference>
<dbReference type="AlphaFoldDB" id="A0A913ZTW8"/>
<dbReference type="Gene3D" id="3.30.420.10">
    <property type="entry name" value="Ribonuclease H-like superfamily/Ribonuclease H"/>
    <property type="match status" value="1"/>
</dbReference>
<feature type="region of interest" description="Disordered" evidence="2">
    <location>
        <begin position="245"/>
        <end position="277"/>
    </location>
</feature>
<dbReference type="InterPro" id="IPR041588">
    <property type="entry name" value="Integrase_H2C2"/>
</dbReference>
<keyword evidence="1" id="KW-0863">Zinc-finger</keyword>
<dbReference type="FunFam" id="1.10.340.70:FF:000001">
    <property type="entry name" value="Retrovirus-related Pol polyprotein from transposon gypsy-like Protein"/>
    <property type="match status" value="1"/>
</dbReference>
<evidence type="ECO:0000256" key="2">
    <source>
        <dbReference type="SAM" id="MobiDB-lite"/>
    </source>
</evidence>
<dbReference type="InterPro" id="IPR038269">
    <property type="entry name" value="SCAN_sf"/>
</dbReference>
<dbReference type="RefSeq" id="XP_038054655.1">
    <property type="nucleotide sequence ID" value="XM_038198727.1"/>
</dbReference>
<keyword evidence="1" id="KW-0479">Metal-binding</keyword>
<dbReference type="InterPro" id="IPR036397">
    <property type="entry name" value="RNaseH_sf"/>
</dbReference>
<evidence type="ECO:0000259" key="5">
    <source>
        <dbReference type="PROSITE" id="PS50994"/>
    </source>
</evidence>
<dbReference type="PROSITE" id="PS50994">
    <property type="entry name" value="INTEGRASE"/>
    <property type="match status" value="1"/>
</dbReference>
<protein>
    <recommendedName>
        <fullName evidence="8">Reverse transcriptase</fullName>
    </recommendedName>
</protein>
<feature type="compositionally biased region" description="Basic and acidic residues" evidence="2">
    <location>
        <begin position="246"/>
        <end position="255"/>
    </location>
</feature>
<feature type="domain" description="Integrase catalytic" evidence="5">
    <location>
        <begin position="660"/>
        <end position="819"/>
    </location>
</feature>
<dbReference type="CDD" id="cd01647">
    <property type="entry name" value="RT_LTR"/>
    <property type="match status" value="1"/>
</dbReference>
<dbReference type="InterPro" id="IPR000477">
    <property type="entry name" value="RT_dom"/>
</dbReference>
<dbReference type="Gene3D" id="1.10.340.70">
    <property type="match status" value="1"/>
</dbReference>
<dbReference type="SUPFAM" id="SSF47353">
    <property type="entry name" value="Retrovirus capsid dimerization domain-like"/>
    <property type="match status" value="1"/>
</dbReference>
<dbReference type="Gene3D" id="3.10.10.10">
    <property type="entry name" value="HIV Type 1 Reverse Transcriptase, subunit A, domain 1"/>
    <property type="match status" value="1"/>
</dbReference>
<evidence type="ECO:0000259" key="4">
    <source>
        <dbReference type="PROSITE" id="PS50878"/>
    </source>
</evidence>
<dbReference type="OrthoDB" id="10051443at2759"/>
<keyword evidence="7" id="KW-1185">Reference proteome</keyword>
<dbReference type="InterPro" id="IPR050951">
    <property type="entry name" value="Retrovirus_Pol_polyprotein"/>
</dbReference>
<dbReference type="PANTHER" id="PTHR37984">
    <property type="entry name" value="PROTEIN CBG26694"/>
    <property type="match status" value="1"/>
</dbReference>
<evidence type="ECO:0000313" key="6">
    <source>
        <dbReference type="EnsemblMetazoa" id="XP_038054655.1"/>
    </source>
</evidence>
<dbReference type="FunFam" id="3.30.420.10:FF:000032">
    <property type="entry name" value="Retrovirus-related Pol polyprotein from transposon 297-like Protein"/>
    <property type="match status" value="1"/>
</dbReference>
<dbReference type="SUPFAM" id="SSF56672">
    <property type="entry name" value="DNA/RNA polymerases"/>
    <property type="match status" value="1"/>
</dbReference>
<dbReference type="Pfam" id="PF17921">
    <property type="entry name" value="Integrase_H2C2"/>
    <property type="match status" value="1"/>
</dbReference>
<dbReference type="InterPro" id="IPR001878">
    <property type="entry name" value="Znf_CCHC"/>
</dbReference>
<dbReference type="Gene3D" id="3.30.70.270">
    <property type="match status" value="1"/>
</dbReference>
<dbReference type="PROSITE" id="PS50158">
    <property type="entry name" value="ZF_CCHC"/>
    <property type="match status" value="1"/>
</dbReference>
<dbReference type="OMA" id="KGHRAND"/>
<dbReference type="GeneID" id="119726874"/>
<dbReference type="EnsemblMetazoa" id="XM_038198727.1">
    <property type="protein sequence ID" value="XP_038054655.1"/>
    <property type="gene ID" value="LOC119726874"/>
</dbReference>
<proteinExistence type="predicted"/>
<feature type="domain" description="Reverse transcriptase" evidence="4">
    <location>
        <begin position="1058"/>
        <end position="1210"/>
    </location>
</feature>
<dbReference type="Gene3D" id="1.10.4020.10">
    <property type="entry name" value="DNA breaking-rejoining enzymes"/>
    <property type="match status" value="1"/>
</dbReference>
<dbReference type="GO" id="GO:0008270">
    <property type="term" value="F:zinc ion binding"/>
    <property type="evidence" value="ECO:0007669"/>
    <property type="project" value="UniProtKB-KW"/>
</dbReference>
<evidence type="ECO:0000256" key="1">
    <source>
        <dbReference type="PROSITE-ProRule" id="PRU00047"/>
    </source>
</evidence>
<dbReference type="Pfam" id="PF00078">
    <property type="entry name" value="RVT_1"/>
    <property type="match status" value="1"/>
</dbReference>
<dbReference type="Pfam" id="PF00665">
    <property type="entry name" value="rve"/>
    <property type="match status" value="1"/>
</dbReference>
<evidence type="ECO:0000313" key="7">
    <source>
        <dbReference type="Proteomes" id="UP000887568"/>
    </source>
</evidence>
<dbReference type="SMART" id="SM00343">
    <property type="entry name" value="ZnF_C2HC"/>
    <property type="match status" value="1"/>
</dbReference>
<dbReference type="InterPro" id="IPR043502">
    <property type="entry name" value="DNA/RNA_pol_sf"/>
</dbReference>
<dbReference type="InterPro" id="IPR001584">
    <property type="entry name" value="Integrase_cat-core"/>
</dbReference>
<keyword evidence="1" id="KW-0862">Zinc</keyword>
<dbReference type="SUPFAM" id="SSF53098">
    <property type="entry name" value="Ribonuclease H-like"/>
    <property type="match status" value="1"/>
</dbReference>
<sequence length="1210" mass="137911">MEQFEDFLIAGRKIGLEGKDLVVFAEKREATYKEQVQRDERQQEREHLKQMKEYELQIAEQQSNLAGTAVTISTGQIRNVNKPKLPPFQDRKDDLDAYIKRFERFAQAVDWPEQQWATILSTQLTGRALELYSRLPPDKASDYQELKKALLHRYDYTEEGFRLKFRTAKREEGETYSQFAQRMAGYLDRWTELVEVKDYETLKDLLVREQMLLACPKDLVVFLRERKPTSVKDMTGYADQYALAHDSNRNVERQKTPFRRPQVETKGSNPHSPVDPKTTVDNAVRCFVCGGKGHIARFCRNRYKTQGAFNKDKAAGVEVSEANANANGRPTVSQPLGACVQVSPCQHVTSSGGKHVKLACGGELPIVSAACSLGGKMPVVQGMVGDQRVEVLRDTGCSTTVVQRSLVKESQFLPEERHCVLIDGTVRKFPAAEIQIDTPYYQGTIVALCIDKPLYGLVLGNISGVRKPEDPDPNWQFPLDKDNAIRHAKDKETEIGAVETRSQKEKKNKPFSSLKVHDIQNIASSKEFAKAQKDDVSLEKIWKFAEEGSVRKTGIANEIKFVKKKDMLVREFTSPNVEKGRLFKQLVVPSKYREQVMKVAHDSVMSGHLGAKKTSDRVLANFYWPGLLDDIKRYCASCDICQRTIAKGKVARVPLDDMPLIDTPFRRIAVDIVGPIQPVTDKGSRYILTVVDYATRYPEAVALPKIEAERVAEALLTIFSRVGVPQEILTDLGTQFTAEVMKEVSRLISMKQLHTTPYHPICNGLCERFNGTLKRMLRRMCVERPKDWDRYLPALLFSYREAPQESLGFSPFELLYGRTVRGPLAILRELWSKENDEEEVKTTYEYVVELRNRLERTCQLAQDELAKSAKRYKKYYDVRTRDRKFTKGDKVLVLLPTDSNKLLVQWQGPFEVTKKVGKNDYVIDKQGKDKIYHANLLKKYVERQNDEITHASACLENVGAGILNDHDCEVLDEVEFPPVKPKETVQNVHISDKCDKNEVGQVKELLDEFHDVLTDVPGKTNLVEYTMKLTTSDPVQSKPYAVPHARRDSLKHEIDEMLQMRVIEKSTSPYASPIVLVPKSDGSLRFCIDYRKLNSVTIFDPEPIPNIEDLFSKISKGTWFTKLDLSKGYWQIPIKESDRDKTAFITSEGGLFQFTVLPFGMVNAPAVFTRMMRLLLEGFDNVINYIDDYKIGNITNLTFAKSRVDLYSED</sequence>
<evidence type="ECO:0000259" key="3">
    <source>
        <dbReference type="PROSITE" id="PS50158"/>
    </source>
</evidence>
<feature type="domain" description="CCHC-type" evidence="3">
    <location>
        <begin position="285"/>
        <end position="301"/>
    </location>
</feature>
<organism evidence="6 7">
    <name type="scientific">Patiria miniata</name>
    <name type="common">Bat star</name>
    <name type="synonym">Asterina miniata</name>
    <dbReference type="NCBI Taxonomy" id="46514"/>
    <lineage>
        <taxon>Eukaryota</taxon>
        <taxon>Metazoa</taxon>
        <taxon>Echinodermata</taxon>
        <taxon>Eleutherozoa</taxon>
        <taxon>Asterozoa</taxon>
        <taxon>Asteroidea</taxon>
        <taxon>Valvatacea</taxon>
        <taxon>Valvatida</taxon>
        <taxon>Asterinidae</taxon>
        <taxon>Patiria</taxon>
    </lineage>
</organism>